<dbReference type="InterPro" id="IPR051535">
    <property type="entry name" value="Siderophore_ABC-ATPase"/>
</dbReference>
<feature type="domain" description="ABC transporter" evidence="10">
    <location>
        <begin position="3"/>
        <end position="240"/>
    </location>
</feature>
<organism evidence="11 12">
    <name type="scientific">Selenomonas ruminantium</name>
    <dbReference type="NCBI Taxonomy" id="971"/>
    <lineage>
        <taxon>Bacteria</taxon>
        <taxon>Bacillati</taxon>
        <taxon>Bacillota</taxon>
        <taxon>Negativicutes</taxon>
        <taxon>Selenomonadales</taxon>
        <taxon>Selenomonadaceae</taxon>
        <taxon>Selenomonas</taxon>
    </lineage>
</organism>
<evidence type="ECO:0000313" key="11">
    <source>
        <dbReference type="EMBL" id="SFH94397.1"/>
    </source>
</evidence>
<protein>
    <submittedName>
        <fullName evidence="11">Iron complex transport system ATP-binding protein</fullName>
    </submittedName>
</protein>
<dbReference type="Pfam" id="PF00005">
    <property type="entry name" value="ABC_tran"/>
    <property type="match status" value="1"/>
</dbReference>
<dbReference type="InterPro" id="IPR027417">
    <property type="entry name" value="P-loop_NTPase"/>
</dbReference>
<gene>
    <name evidence="11" type="ORF">SAMN04487861_10924</name>
</gene>
<comment type="subcellular location">
    <subcellularLocation>
        <location evidence="1">Cell membrane</location>
        <topology evidence="1">Peripheral membrane protein</topology>
    </subcellularLocation>
</comment>
<dbReference type="PROSITE" id="PS50893">
    <property type="entry name" value="ABC_TRANSPORTER_2"/>
    <property type="match status" value="1"/>
</dbReference>
<dbReference type="CDD" id="cd03214">
    <property type="entry name" value="ABC_Iron-Siderophores_B12_Hemin"/>
    <property type="match status" value="1"/>
</dbReference>
<reference evidence="11 12" key="1">
    <citation type="submission" date="2016-10" db="EMBL/GenBank/DDBJ databases">
        <authorList>
            <person name="de Groot N.N."/>
        </authorList>
    </citation>
    <scope>NUCLEOTIDE SEQUENCE [LARGE SCALE GENOMIC DNA]</scope>
    <source>
        <strain evidence="11 12">Z108</strain>
    </source>
</reference>
<dbReference type="FunFam" id="3.40.50.300:FF:000134">
    <property type="entry name" value="Iron-enterobactin ABC transporter ATP-binding protein"/>
    <property type="match status" value="1"/>
</dbReference>
<evidence type="ECO:0000259" key="10">
    <source>
        <dbReference type="PROSITE" id="PS50893"/>
    </source>
</evidence>
<dbReference type="InterPro" id="IPR017871">
    <property type="entry name" value="ABC_transporter-like_CS"/>
</dbReference>
<dbReference type="SUPFAM" id="SSF52540">
    <property type="entry name" value="P-loop containing nucleoside triphosphate hydrolases"/>
    <property type="match status" value="1"/>
</dbReference>
<evidence type="ECO:0000256" key="9">
    <source>
        <dbReference type="ARBA" id="ARBA00023136"/>
    </source>
</evidence>
<keyword evidence="7" id="KW-0408">Iron</keyword>
<evidence type="ECO:0000256" key="6">
    <source>
        <dbReference type="ARBA" id="ARBA00022840"/>
    </source>
</evidence>
<dbReference type="GO" id="GO:0016887">
    <property type="term" value="F:ATP hydrolysis activity"/>
    <property type="evidence" value="ECO:0007669"/>
    <property type="project" value="InterPro"/>
</dbReference>
<dbReference type="GO" id="GO:0006826">
    <property type="term" value="P:iron ion transport"/>
    <property type="evidence" value="ECO:0007669"/>
    <property type="project" value="UniProtKB-KW"/>
</dbReference>
<evidence type="ECO:0000256" key="3">
    <source>
        <dbReference type="ARBA" id="ARBA00022475"/>
    </source>
</evidence>
<dbReference type="Proteomes" id="UP000183639">
    <property type="component" value="Unassembled WGS sequence"/>
</dbReference>
<sequence>MTLSINNLSVRIAHKDILHDLSIDFAAGKRTAIIGPNGAGKSTLLKTAAGLRTDYTGSVQLDAVDIRRLSRRDIARRLAILPQGATAPPDTTVQQLVDYGRFPYRSWFRASDAKADREAVEWAMAVTHTEQFAARQVQTLSGGERQRAFLAMALAQQPEILLLDEPTTYLDIAHQLEVMDIVAKINRDYGMTVIMVLHDINHALQYADEIAVLTGHHIAAQGRPQDILTVDMLAEVFHVKADVFVNSQGAAVLSPVGLVRD</sequence>
<name>A0A1I3E5Y1_SELRU</name>
<evidence type="ECO:0000256" key="4">
    <source>
        <dbReference type="ARBA" id="ARBA00022496"/>
    </source>
</evidence>
<evidence type="ECO:0000256" key="5">
    <source>
        <dbReference type="ARBA" id="ARBA00022741"/>
    </source>
</evidence>
<dbReference type="PANTHER" id="PTHR42771">
    <property type="entry name" value="IRON(3+)-HYDROXAMATE IMPORT ATP-BINDING PROTEIN FHUC"/>
    <property type="match status" value="1"/>
</dbReference>
<keyword evidence="6 11" id="KW-0067">ATP-binding</keyword>
<accession>A0A1I3E5Y1</accession>
<proteinExistence type="predicted"/>
<dbReference type="GO" id="GO:0005524">
    <property type="term" value="F:ATP binding"/>
    <property type="evidence" value="ECO:0007669"/>
    <property type="project" value="UniProtKB-KW"/>
</dbReference>
<dbReference type="InterPro" id="IPR003439">
    <property type="entry name" value="ABC_transporter-like_ATP-bd"/>
</dbReference>
<dbReference type="Gene3D" id="3.40.50.300">
    <property type="entry name" value="P-loop containing nucleotide triphosphate hydrolases"/>
    <property type="match status" value="1"/>
</dbReference>
<dbReference type="PROSITE" id="PS00211">
    <property type="entry name" value="ABC_TRANSPORTER_1"/>
    <property type="match status" value="1"/>
</dbReference>
<evidence type="ECO:0000313" key="12">
    <source>
        <dbReference type="Proteomes" id="UP000183639"/>
    </source>
</evidence>
<keyword evidence="3" id="KW-1003">Cell membrane</keyword>
<evidence type="ECO:0000256" key="8">
    <source>
        <dbReference type="ARBA" id="ARBA00023065"/>
    </source>
</evidence>
<dbReference type="OrthoDB" id="9799337at2"/>
<keyword evidence="9" id="KW-0472">Membrane</keyword>
<keyword evidence="5" id="KW-0547">Nucleotide-binding</keyword>
<dbReference type="RefSeq" id="WP_075442945.1">
    <property type="nucleotide sequence ID" value="NZ_FOQK01000009.1"/>
</dbReference>
<keyword evidence="2" id="KW-0813">Transport</keyword>
<dbReference type="InterPro" id="IPR003593">
    <property type="entry name" value="AAA+_ATPase"/>
</dbReference>
<dbReference type="EMBL" id="FOQK01000009">
    <property type="protein sequence ID" value="SFH94397.1"/>
    <property type="molecule type" value="Genomic_DNA"/>
</dbReference>
<dbReference type="GO" id="GO:0005886">
    <property type="term" value="C:plasma membrane"/>
    <property type="evidence" value="ECO:0007669"/>
    <property type="project" value="UniProtKB-SubCell"/>
</dbReference>
<evidence type="ECO:0000256" key="1">
    <source>
        <dbReference type="ARBA" id="ARBA00004202"/>
    </source>
</evidence>
<keyword evidence="8" id="KW-0406">Ion transport</keyword>
<keyword evidence="4" id="KW-0410">Iron transport</keyword>
<dbReference type="SMART" id="SM00382">
    <property type="entry name" value="AAA"/>
    <property type="match status" value="1"/>
</dbReference>
<dbReference type="PANTHER" id="PTHR42771:SF2">
    <property type="entry name" value="IRON(3+)-HYDROXAMATE IMPORT ATP-BINDING PROTEIN FHUC"/>
    <property type="match status" value="1"/>
</dbReference>
<evidence type="ECO:0000256" key="7">
    <source>
        <dbReference type="ARBA" id="ARBA00023004"/>
    </source>
</evidence>
<dbReference type="AlphaFoldDB" id="A0A1I3E5Y1"/>
<evidence type="ECO:0000256" key="2">
    <source>
        <dbReference type="ARBA" id="ARBA00022448"/>
    </source>
</evidence>